<feature type="binding site" evidence="6">
    <location>
        <position position="278"/>
    </location>
    <ligand>
        <name>ATP</name>
        <dbReference type="ChEBI" id="CHEBI:30616"/>
    </ligand>
</feature>
<gene>
    <name evidence="6" type="primary">serS</name>
    <name evidence="11" type="ORF">CL944_02255</name>
</gene>
<keyword evidence="1 6" id="KW-0436">Ligase</keyword>
<comment type="similarity">
    <text evidence="6">Belongs to the class-II aminoacyl-tRNA synthetase family. Type-1 seryl-tRNA synthetase subfamily.</text>
</comment>
<feature type="binding site" evidence="6">
    <location>
        <position position="384"/>
    </location>
    <ligand>
        <name>L-serine</name>
        <dbReference type="ChEBI" id="CHEBI:33384"/>
    </ligand>
</feature>
<dbReference type="SUPFAM" id="SSF55681">
    <property type="entry name" value="Class II aaRS and biotin synthetases"/>
    <property type="match status" value="1"/>
</dbReference>
<dbReference type="HAMAP" id="MF_00176">
    <property type="entry name" value="Ser_tRNA_synth_type1"/>
    <property type="match status" value="1"/>
</dbReference>
<dbReference type="GO" id="GO:0006434">
    <property type="term" value="P:seryl-tRNA aminoacylation"/>
    <property type="evidence" value="ECO:0007669"/>
    <property type="project" value="UniProtKB-UniRule"/>
</dbReference>
<dbReference type="GO" id="GO:0004828">
    <property type="term" value="F:serine-tRNA ligase activity"/>
    <property type="evidence" value="ECO:0007669"/>
    <property type="project" value="UniProtKB-UniRule"/>
</dbReference>
<comment type="pathway">
    <text evidence="6">Aminoacyl-tRNA biosynthesis; selenocysteinyl-tRNA(Sec) biosynthesis; L-seryl-tRNA(Sec) from L-serine and tRNA(Sec): step 1/1.</text>
</comment>
<organism evidence="11 12">
    <name type="scientific">Candidatus Iainarchaeum sp</name>
    <dbReference type="NCBI Taxonomy" id="3101447"/>
    <lineage>
        <taxon>Archaea</taxon>
        <taxon>Candidatus Iainarchaeota</taxon>
        <taxon>Candidatus Iainarchaeia</taxon>
        <taxon>Candidatus Iainarchaeales</taxon>
        <taxon>Candidatus Iainarchaeaceae</taxon>
        <taxon>Candidatus Iainarchaeum</taxon>
    </lineage>
</organism>
<dbReference type="PRINTS" id="PR00981">
    <property type="entry name" value="TRNASYNTHSER"/>
</dbReference>
<dbReference type="UniPathway" id="UPA00906">
    <property type="reaction ID" value="UER00895"/>
</dbReference>
<dbReference type="InterPro" id="IPR006195">
    <property type="entry name" value="aa-tRNA-synth_II"/>
</dbReference>
<evidence type="ECO:0000256" key="4">
    <source>
        <dbReference type="ARBA" id="ARBA00022917"/>
    </source>
</evidence>
<evidence type="ECO:0000313" key="12">
    <source>
        <dbReference type="Proteomes" id="UP000226712"/>
    </source>
</evidence>
<dbReference type="Pfam" id="PF02403">
    <property type="entry name" value="Seryl_tRNA_N"/>
    <property type="match status" value="1"/>
</dbReference>
<comment type="subunit">
    <text evidence="6">Homodimer. The tRNA molecule binds across the dimer.</text>
</comment>
<keyword evidence="2 6" id="KW-0547">Nucleotide-binding</keyword>
<comment type="domain">
    <text evidence="6">Consists of two distinct domains, a catalytic core and a N-terminal extension that is involved in tRNA binding.</text>
</comment>
<dbReference type="InterPro" id="IPR033729">
    <property type="entry name" value="SerRS_core"/>
</dbReference>
<feature type="coiled-coil region" evidence="9">
    <location>
        <begin position="30"/>
        <end position="81"/>
    </location>
</feature>
<feature type="binding site" evidence="6">
    <location>
        <begin position="231"/>
        <end position="233"/>
    </location>
    <ligand>
        <name>L-serine</name>
        <dbReference type="ChEBI" id="CHEBI:33384"/>
    </ligand>
</feature>
<keyword evidence="6" id="KW-0963">Cytoplasm</keyword>
<protein>
    <recommendedName>
        <fullName evidence="6">Serine--tRNA ligase</fullName>
        <ecNumber evidence="6">6.1.1.11</ecNumber>
    </recommendedName>
    <alternativeName>
        <fullName evidence="6">Seryl-tRNA synthetase</fullName>
        <shortName evidence="6">SerRS</shortName>
    </alternativeName>
    <alternativeName>
        <fullName evidence="6">Seryl-tRNA(Ser/Sec) synthetase</fullName>
    </alternativeName>
</protein>
<reference evidence="12" key="1">
    <citation type="submission" date="2017-09" db="EMBL/GenBank/DDBJ databases">
        <title>The Reconstruction of 2,631 Draft Metagenome-Assembled Genomes from the Global Oceans.</title>
        <authorList>
            <person name="Tully B.J."/>
            <person name="Graham E.D."/>
            <person name="Heidelberg J.F."/>
        </authorList>
    </citation>
    <scope>NUCLEOTIDE SEQUENCE [LARGE SCALE GENOMIC DNA]</scope>
</reference>
<comment type="subcellular location">
    <subcellularLocation>
        <location evidence="6">Cytoplasm</location>
    </subcellularLocation>
</comment>
<feature type="domain" description="Aminoacyl-transfer RNA synthetases class-II family profile" evidence="10">
    <location>
        <begin position="137"/>
        <end position="408"/>
    </location>
</feature>
<dbReference type="InterPro" id="IPR010978">
    <property type="entry name" value="tRNA-bd_arm"/>
</dbReference>
<evidence type="ECO:0000313" key="11">
    <source>
        <dbReference type="EMBL" id="MAG18274.1"/>
    </source>
</evidence>
<dbReference type="GO" id="GO:0016260">
    <property type="term" value="P:selenocysteine biosynthetic process"/>
    <property type="evidence" value="ECO:0007669"/>
    <property type="project" value="UniProtKB-UniRule"/>
</dbReference>
<dbReference type="InterPro" id="IPR002317">
    <property type="entry name" value="Ser-tRNA-ligase_type_1"/>
</dbReference>
<comment type="catalytic activity">
    <reaction evidence="6">
        <text>tRNA(Ser) + L-serine + ATP = L-seryl-tRNA(Ser) + AMP + diphosphate + H(+)</text>
        <dbReference type="Rhea" id="RHEA:12292"/>
        <dbReference type="Rhea" id="RHEA-COMP:9669"/>
        <dbReference type="Rhea" id="RHEA-COMP:9703"/>
        <dbReference type="ChEBI" id="CHEBI:15378"/>
        <dbReference type="ChEBI" id="CHEBI:30616"/>
        <dbReference type="ChEBI" id="CHEBI:33019"/>
        <dbReference type="ChEBI" id="CHEBI:33384"/>
        <dbReference type="ChEBI" id="CHEBI:78442"/>
        <dbReference type="ChEBI" id="CHEBI:78533"/>
        <dbReference type="ChEBI" id="CHEBI:456215"/>
        <dbReference type="EC" id="6.1.1.11"/>
    </reaction>
</comment>
<feature type="site" description="Important for serine binding" evidence="7">
    <location>
        <position position="384"/>
    </location>
</feature>
<feature type="binding site" evidence="6 8">
    <location>
        <begin position="262"/>
        <end position="264"/>
    </location>
    <ligand>
        <name>ATP</name>
        <dbReference type="ChEBI" id="CHEBI:30616"/>
    </ligand>
</feature>
<feature type="binding site" evidence="8">
    <location>
        <begin position="278"/>
        <end position="281"/>
    </location>
    <ligand>
        <name>ATP</name>
        <dbReference type="ChEBI" id="CHEBI:30616"/>
    </ligand>
</feature>
<dbReference type="AlphaFoldDB" id="A0A2D6LQ75"/>
<dbReference type="InterPro" id="IPR045864">
    <property type="entry name" value="aa-tRNA-synth_II/BPL/LPL"/>
</dbReference>
<dbReference type="PIRSF" id="PIRSF001529">
    <property type="entry name" value="Ser-tRNA-synth_IIa"/>
    <property type="match status" value="1"/>
</dbReference>
<evidence type="ECO:0000256" key="1">
    <source>
        <dbReference type="ARBA" id="ARBA00022598"/>
    </source>
</evidence>
<feature type="binding site" evidence="7">
    <location>
        <position position="382"/>
    </location>
    <ligand>
        <name>L-serine</name>
        <dbReference type="ChEBI" id="CHEBI:33384"/>
    </ligand>
</feature>
<evidence type="ECO:0000256" key="7">
    <source>
        <dbReference type="PIRSR" id="PIRSR001529-1"/>
    </source>
</evidence>
<feature type="binding site" evidence="6 8">
    <location>
        <begin position="349"/>
        <end position="352"/>
    </location>
    <ligand>
        <name>ATP</name>
        <dbReference type="ChEBI" id="CHEBI:30616"/>
    </ligand>
</feature>
<dbReference type="Gene3D" id="1.10.287.40">
    <property type="entry name" value="Serine-tRNA synthetase, tRNA binding domain"/>
    <property type="match status" value="1"/>
</dbReference>
<dbReference type="EC" id="6.1.1.11" evidence="6"/>
<dbReference type="CDD" id="cd00770">
    <property type="entry name" value="SerRS_core"/>
    <property type="match status" value="1"/>
</dbReference>
<dbReference type="Gene3D" id="3.30.930.10">
    <property type="entry name" value="Bira Bifunctional Protein, Domain 2"/>
    <property type="match status" value="1"/>
</dbReference>
<keyword evidence="5 6" id="KW-0030">Aminoacyl-tRNA synthetase</keyword>
<sequence>MLDLKFVRENHSLIRKDLEKRKDKEKLPWLNELLKLDEQYRKKLQEAENLRAKRNEITNEVKKLLSEKKDAKKKIAEAKSLPDKIKKIEKNTAPLKEKIDYYLMRLPNVLDESVPYGKDDSENVVVKEAGKKISRKDLPPHGELLEKHGWADFDRAAKIAGSGFYFLKGQFALLDFALQRFALDKLVKKGYSVIQPPLMMNREAYSGVTDLNDFENVMYKIDSEDLYLIATSEHPMAAMFKDEILSSEELPIKFAGISPCFRKEIGKHGIDTRGIFRVHQFNKVEQFVFCKPEESEKFHEELLENAEEIFKELGLAYRVVNICTGDIGIVAAKKYDMDVWMPREEKYREVVSNSNCTTYQAVRSNIKFRNKDGSKEFVHTLNSTAIATSRALRALLETHYDKGVIKIPKPLQPYMNGAKEIKHEK</sequence>
<dbReference type="GO" id="GO:0005524">
    <property type="term" value="F:ATP binding"/>
    <property type="evidence" value="ECO:0007669"/>
    <property type="project" value="UniProtKB-UniRule"/>
</dbReference>
<dbReference type="PROSITE" id="PS50862">
    <property type="entry name" value="AA_TRNA_LIGASE_II"/>
    <property type="match status" value="1"/>
</dbReference>
<feature type="binding site" evidence="6 7">
    <location>
        <position position="285"/>
    </location>
    <ligand>
        <name>L-serine</name>
        <dbReference type="ChEBI" id="CHEBI:33384"/>
    </ligand>
</feature>
<dbReference type="InterPro" id="IPR042103">
    <property type="entry name" value="SerRS_1_N_sf"/>
</dbReference>
<dbReference type="NCBIfam" id="TIGR00414">
    <property type="entry name" value="serS"/>
    <property type="match status" value="1"/>
</dbReference>
<comment type="caution">
    <text evidence="11">The sequence shown here is derived from an EMBL/GenBank/DDBJ whole genome shotgun (WGS) entry which is preliminary data.</text>
</comment>
<dbReference type="PANTHER" id="PTHR11778">
    <property type="entry name" value="SERYL-TRNA SYNTHETASE"/>
    <property type="match status" value="1"/>
</dbReference>
<feature type="binding site" evidence="7">
    <location>
        <position position="262"/>
    </location>
    <ligand>
        <name>L-serine</name>
        <dbReference type="ChEBI" id="CHEBI:33384"/>
    </ligand>
</feature>
<evidence type="ECO:0000256" key="6">
    <source>
        <dbReference type="HAMAP-Rule" id="MF_00176"/>
    </source>
</evidence>
<evidence type="ECO:0000256" key="5">
    <source>
        <dbReference type="ARBA" id="ARBA00023146"/>
    </source>
</evidence>
<comment type="catalytic activity">
    <reaction evidence="6">
        <text>tRNA(Sec) + L-serine + ATP = L-seryl-tRNA(Sec) + AMP + diphosphate + H(+)</text>
        <dbReference type="Rhea" id="RHEA:42580"/>
        <dbReference type="Rhea" id="RHEA-COMP:9742"/>
        <dbReference type="Rhea" id="RHEA-COMP:10128"/>
        <dbReference type="ChEBI" id="CHEBI:15378"/>
        <dbReference type="ChEBI" id="CHEBI:30616"/>
        <dbReference type="ChEBI" id="CHEBI:33019"/>
        <dbReference type="ChEBI" id="CHEBI:33384"/>
        <dbReference type="ChEBI" id="CHEBI:78442"/>
        <dbReference type="ChEBI" id="CHEBI:78533"/>
        <dbReference type="ChEBI" id="CHEBI:456215"/>
        <dbReference type="EC" id="6.1.1.11"/>
    </reaction>
</comment>
<dbReference type="InterPro" id="IPR015866">
    <property type="entry name" value="Ser-tRNA-synth_1_N"/>
</dbReference>
<dbReference type="Pfam" id="PF00587">
    <property type="entry name" value="tRNA-synt_2b"/>
    <property type="match status" value="1"/>
</dbReference>
<dbReference type="EMBL" id="NZBD01000015">
    <property type="protein sequence ID" value="MAG18274.1"/>
    <property type="molecule type" value="Genomic_DNA"/>
</dbReference>
<feature type="binding site" evidence="7">
    <location>
        <position position="231"/>
    </location>
    <ligand>
        <name>L-serine</name>
        <dbReference type="ChEBI" id="CHEBI:33384"/>
    </ligand>
</feature>
<evidence type="ECO:0000259" key="10">
    <source>
        <dbReference type="PROSITE" id="PS50862"/>
    </source>
</evidence>
<keyword evidence="4 6" id="KW-0648">Protein biosynthesis</keyword>
<evidence type="ECO:0000256" key="3">
    <source>
        <dbReference type="ARBA" id="ARBA00022840"/>
    </source>
</evidence>
<name>A0A2D6LQ75_9ARCH</name>
<evidence type="ECO:0000256" key="8">
    <source>
        <dbReference type="PIRSR" id="PIRSR001529-2"/>
    </source>
</evidence>
<evidence type="ECO:0000256" key="2">
    <source>
        <dbReference type="ARBA" id="ARBA00022741"/>
    </source>
</evidence>
<evidence type="ECO:0000256" key="9">
    <source>
        <dbReference type="SAM" id="Coils"/>
    </source>
</evidence>
<accession>A0A2D6LQ75</accession>
<dbReference type="InterPro" id="IPR002314">
    <property type="entry name" value="aa-tRNA-synt_IIb"/>
</dbReference>
<dbReference type="Proteomes" id="UP000226712">
    <property type="component" value="Unassembled WGS sequence"/>
</dbReference>
<dbReference type="SUPFAM" id="SSF46589">
    <property type="entry name" value="tRNA-binding arm"/>
    <property type="match status" value="1"/>
</dbReference>
<keyword evidence="9" id="KW-0175">Coiled coil</keyword>
<proteinExistence type="inferred from homology"/>
<keyword evidence="3 6" id="KW-0067">ATP-binding</keyword>
<dbReference type="GO" id="GO:0005737">
    <property type="term" value="C:cytoplasm"/>
    <property type="evidence" value="ECO:0007669"/>
    <property type="project" value="UniProtKB-SubCell"/>
</dbReference>
<comment type="function">
    <text evidence="6">Catalyzes the attachment of serine to tRNA(Ser). Is also able to aminoacylate tRNA(Sec) with serine, to form the misacylated tRNA L-seryl-tRNA(Sec), which will be further converted into selenocysteinyl-tRNA(Sec).</text>
</comment>